<accession>F4X5D1</accession>
<dbReference type="EMBL" id="GL888711">
    <property type="protein sequence ID" value="EGI58345.1"/>
    <property type="molecule type" value="Genomic_DNA"/>
</dbReference>
<evidence type="ECO:0000313" key="1">
    <source>
        <dbReference type="EMBL" id="EGI58345.1"/>
    </source>
</evidence>
<protein>
    <submittedName>
        <fullName evidence="1">Uncharacterized protein</fullName>
    </submittedName>
</protein>
<reference evidence="1" key="1">
    <citation type="submission" date="2011-02" db="EMBL/GenBank/DDBJ databases">
        <title>The genome of the leaf-cutting ant Acromyrmex echinatior suggests key adaptations to social evolution and fungus farming.</title>
        <authorList>
            <person name="Nygaard S."/>
            <person name="Zhang G."/>
        </authorList>
    </citation>
    <scope>NUCLEOTIDE SEQUENCE</scope>
</reference>
<dbReference type="Proteomes" id="UP000007755">
    <property type="component" value="Unassembled WGS sequence"/>
</dbReference>
<keyword evidence="2" id="KW-1185">Reference proteome</keyword>
<dbReference type="InParanoid" id="F4X5D1"/>
<proteinExistence type="predicted"/>
<gene>
    <name evidence="1" type="ORF">G5I_13563</name>
</gene>
<organism evidence="2">
    <name type="scientific">Acromyrmex echinatior</name>
    <name type="common">Panamanian leafcutter ant</name>
    <name type="synonym">Acromyrmex octospinosus echinatior</name>
    <dbReference type="NCBI Taxonomy" id="103372"/>
    <lineage>
        <taxon>Eukaryota</taxon>
        <taxon>Metazoa</taxon>
        <taxon>Ecdysozoa</taxon>
        <taxon>Arthropoda</taxon>
        <taxon>Hexapoda</taxon>
        <taxon>Insecta</taxon>
        <taxon>Pterygota</taxon>
        <taxon>Neoptera</taxon>
        <taxon>Endopterygota</taxon>
        <taxon>Hymenoptera</taxon>
        <taxon>Apocrita</taxon>
        <taxon>Aculeata</taxon>
        <taxon>Formicoidea</taxon>
        <taxon>Formicidae</taxon>
        <taxon>Myrmicinae</taxon>
        <taxon>Acromyrmex</taxon>
    </lineage>
</organism>
<dbReference type="AlphaFoldDB" id="F4X5D1"/>
<evidence type="ECO:0000313" key="2">
    <source>
        <dbReference type="Proteomes" id="UP000007755"/>
    </source>
</evidence>
<sequence length="487" mass="56963">MTKYRKGRNERHARHCGAIYKTREDESVARALYPSQYSVSSSERDETVISLQAKHEPLLSCARITGFIARQLTTSVPKHNNKRLLISCRYTDETRMYQVTNPTLHRDPYILEVNYSGWLIRISGSADDVVLRRRKWKCRRQRMCVKTKERRKRRKTWGRRERCVTRRSFCDFLKEEDKEETETLYKGEKDELTFLQPLQLGLGNIAPSLQRIVCFRKRRIQFEAMLIAAREAFPLPSHCYPPTSQEEGGAQATHNNRISSAGKCWDLHISDNRKHSKFILKKYPVLLPEIIMRIKTLSLLKNPGHLQLQKEFSSFNRNVSRSWNDELHSESTLLERGHSPLVMEKTSDSLDTHEISRVLKSANLSLLYVVSTERGIAPHDASRRLASSRVAFPDTLRWRVVTSRDKRQRGCYFQRTRRCQSDATQRRREGKGRKERCSAWLEKKVTLSERKREGDVYVLKKEATIWYLEQLSVSGGYQTIRDLVEAE</sequence>
<name>F4X5D1_ACREC</name>